<dbReference type="InterPro" id="IPR021779">
    <property type="entry name" value="DUF3344"/>
</dbReference>
<dbReference type="Gene3D" id="2.60.40.10">
    <property type="entry name" value="Immunoglobulins"/>
    <property type="match status" value="1"/>
</dbReference>
<dbReference type="InterPro" id="IPR011635">
    <property type="entry name" value="CARDB"/>
</dbReference>
<feature type="domain" description="DUF3344" evidence="2">
    <location>
        <begin position="477"/>
        <end position="773"/>
    </location>
</feature>
<dbReference type="AlphaFoldDB" id="A0A7G9ZDD6"/>
<gene>
    <name evidence="3" type="ORF">BFNMBJLP_00004</name>
</gene>
<accession>A0A7G9ZDD6</accession>
<feature type="domain" description="DUF3344" evidence="2">
    <location>
        <begin position="47"/>
        <end position="341"/>
    </location>
</feature>
<reference evidence="3" key="1">
    <citation type="submission" date="2020-06" db="EMBL/GenBank/DDBJ databases">
        <title>Unique genomic features of the anaerobic methanotrophic archaea.</title>
        <authorList>
            <person name="Chadwick G.L."/>
            <person name="Skennerton C.T."/>
            <person name="Laso-Perez R."/>
            <person name="Leu A.O."/>
            <person name="Speth D.R."/>
            <person name="Yu H."/>
            <person name="Morgan-Lang C."/>
            <person name="Hatzenpichler R."/>
            <person name="Goudeau D."/>
            <person name="Malmstrom R."/>
            <person name="Brazelton W.J."/>
            <person name="Woyke T."/>
            <person name="Hallam S.J."/>
            <person name="Tyson G.W."/>
            <person name="Wegener G."/>
            <person name="Boetius A."/>
            <person name="Orphan V."/>
        </authorList>
    </citation>
    <scope>NUCLEOTIDE SEQUENCE</scope>
</reference>
<dbReference type="InterPro" id="IPR013783">
    <property type="entry name" value="Ig-like_fold"/>
</dbReference>
<evidence type="ECO:0000313" key="3">
    <source>
        <dbReference type="EMBL" id="QNO58270.1"/>
    </source>
</evidence>
<protein>
    <submittedName>
        <fullName evidence="3">Uncharacterized protein</fullName>
    </submittedName>
</protein>
<dbReference type="Pfam" id="PF11824">
    <property type="entry name" value="DUF3344"/>
    <property type="match status" value="2"/>
</dbReference>
<evidence type="ECO:0000259" key="1">
    <source>
        <dbReference type="Pfam" id="PF07705"/>
    </source>
</evidence>
<organism evidence="3">
    <name type="scientific">Candidatus Methanophaga sp. ANME-1 ERB7</name>
    <dbReference type="NCBI Taxonomy" id="2759913"/>
    <lineage>
        <taxon>Archaea</taxon>
        <taxon>Methanobacteriati</taxon>
        <taxon>Methanobacteriota</taxon>
        <taxon>Stenosarchaea group</taxon>
        <taxon>Methanomicrobia</taxon>
        <taxon>Candidatus Methanophagales</taxon>
        <taxon>Candidatus Methanophagaceae</taxon>
        <taxon>Candidatus Methanophaga</taxon>
    </lineage>
</organism>
<proteinExistence type="predicted"/>
<sequence>MKGNEKSNVKNLGCEKKKKMNAKVLFATTAAFIVLLSFGAIASADPYCGGLPLTSVQEGEVSGDLWFDDSCPLVTDWTKSYTLPSYTNVEWAQLYVAVYCAHMQNCYPGRANITFNGVQLGGTPSSELLDGCYTYPALLYETPCANGTTGYMGTEPDYGRGPEWGNDHRVRVTSDYLMWYDVTDLVQPNSNVAIEASKIYPNFDGRIKLVTLVVAYNDGDTDTVHYWVNRGHDADNYYWDNEGKPNYIGETNFSADLPEGSTVHSSNLTVVHMASQDGKYTFNGASIPTDPTGDDGVNWQGGYSGYDTWYVSSLFKSNSNNTLTYDRNGPYYKIGLAFLTANYTAEAVEEPDLVVTEINAYHNHTTTPAWFNLSNEIDVTIRNNGTAPAGASTVSLYIEGVFFGKLPVSSLSAGANETVTFENWKPIGDDCLQPLCQFNGSYDDYNVTSIVDCDGDVAESNEANNEITVVESVCYNGYMADEPLENVAHGLIHGHLNFTTGDGIYTGLYSVGDSKDTQYDITIPAGASVESANLNVYYTWYYEKESCPQMEVSITNATRTYILPLEKTYNDIKCFCPDASWVFPWGNYVYDLKDYIHGSGTYTVTVERTGGQSFCISAPGIVLVYEDENAPLIEYWVNEGADILIGGRRGDGGFLSLEECINNATFPASNTIYEVVTATLGVVSPWAGSSWEPGQTNYLFFNDVELGTGVYHGYGETYYKAIDSMTMEIGSANAQVGVNVTDVTAHYLQGSENVVGQGDDGDNMMPTNAFLVVAYKE</sequence>
<dbReference type="Pfam" id="PF07705">
    <property type="entry name" value="CARDB"/>
    <property type="match status" value="1"/>
</dbReference>
<feature type="domain" description="CARDB" evidence="1">
    <location>
        <begin position="351"/>
        <end position="468"/>
    </location>
</feature>
<name>A0A7G9ZDD6_9EURY</name>
<evidence type="ECO:0000259" key="2">
    <source>
        <dbReference type="Pfam" id="PF11824"/>
    </source>
</evidence>
<dbReference type="EMBL" id="MT631719">
    <property type="protein sequence ID" value="QNO58270.1"/>
    <property type="molecule type" value="Genomic_DNA"/>
</dbReference>